<keyword evidence="6 7" id="KW-0472">Membrane</keyword>
<evidence type="ECO:0000256" key="6">
    <source>
        <dbReference type="ARBA" id="ARBA00023136"/>
    </source>
</evidence>
<dbReference type="STRING" id="1219080.VEZ01S_47_00080"/>
<keyword evidence="9" id="KW-1185">Reference proteome</keyword>
<dbReference type="InterPro" id="IPR019305">
    <property type="entry name" value="Uncharacterised_Smp"/>
</dbReference>
<name>U3CTJ3_9VIBR</name>
<dbReference type="eggNOG" id="COG3726">
    <property type="taxonomic scope" value="Bacteria"/>
</dbReference>
<evidence type="ECO:0000313" key="9">
    <source>
        <dbReference type="Proteomes" id="UP000016562"/>
    </source>
</evidence>
<dbReference type="Pfam" id="PF10144">
    <property type="entry name" value="SMP_2"/>
    <property type="match status" value="1"/>
</dbReference>
<comment type="caution">
    <text evidence="8">The sequence shown here is derived from an EMBL/GenBank/DDBJ whole genome shotgun (WGS) entry which is preliminary data.</text>
</comment>
<dbReference type="EMBL" id="BATM01000047">
    <property type="protein sequence ID" value="GAD80988.1"/>
    <property type="molecule type" value="Genomic_DNA"/>
</dbReference>
<sequence>MQWHTLITFGEMKESLFSLRLFIKVIFIGLLVLMLLTIVRNSVNISQGNQQIQTKQLQTLTKLLISQAALSASDFLVTEDQEKLRHLANQLARDTLVADATVYDNSGIKIASSTNAKTVRESLGMDTPLASAGIGKQQLIEPIFSQDAIIGYVRITFEKGRVVAFSDHHYRNSDRTMYLMILMSFLSGVLLTLVLRRK</sequence>
<keyword evidence="4 7" id="KW-0812">Transmembrane</keyword>
<feature type="transmembrane region" description="Helical" evidence="7">
    <location>
        <begin position="177"/>
        <end position="195"/>
    </location>
</feature>
<comment type="subcellular location">
    <subcellularLocation>
        <location evidence="1">Cell membrane</location>
    </subcellularLocation>
</comment>
<evidence type="ECO:0000256" key="4">
    <source>
        <dbReference type="ARBA" id="ARBA00022692"/>
    </source>
</evidence>
<evidence type="ECO:0000256" key="3">
    <source>
        <dbReference type="ARBA" id="ARBA00022475"/>
    </source>
</evidence>
<protein>
    <submittedName>
        <fullName evidence="8">Smp protein</fullName>
    </submittedName>
</protein>
<accession>U3CTJ3</accession>
<keyword evidence="3" id="KW-1003">Cell membrane</keyword>
<evidence type="ECO:0000313" key="8">
    <source>
        <dbReference type="EMBL" id="GAD80988.1"/>
    </source>
</evidence>
<dbReference type="Proteomes" id="UP000016562">
    <property type="component" value="Unassembled WGS sequence"/>
</dbReference>
<evidence type="ECO:0000256" key="2">
    <source>
        <dbReference type="ARBA" id="ARBA00005362"/>
    </source>
</evidence>
<evidence type="ECO:0000256" key="7">
    <source>
        <dbReference type="SAM" id="Phobius"/>
    </source>
</evidence>
<organism evidence="8 9">
    <name type="scientific">Vibrio ezurae NBRC 102218</name>
    <dbReference type="NCBI Taxonomy" id="1219080"/>
    <lineage>
        <taxon>Bacteria</taxon>
        <taxon>Pseudomonadati</taxon>
        <taxon>Pseudomonadota</taxon>
        <taxon>Gammaproteobacteria</taxon>
        <taxon>Vibrionales</taxon>
        <taxon>Vibrionaceae</taxon>
        <taxon>Vibrio</taxon>
    </lineage>
</organism>
<feature type="transmembrane region" description="Helical" evidence="7">
    <location>
        <begin position="21"/>
        <end position="39"/>
    </location>
</feature>
<reference evidence="8 9" key="1">
    <citation type="submission" date="2013-09" db="EMBL/GenBank/DDBJ databases">
        <title>Whole genome shotgun sequence of Vibrio ezurae NBRC 102218.</title>
        <authorList>
            <person name="Yoshida I."/>
            <person name="Hosoyama A."/>
            <person name="Numata M."/>
            <person name="Hashimoto M."/>
            <person name="Hosoyama Y."/>
            <person name="Tsuchikane K."/>
            <person name="Noguchi M."/>
            <person name="Hirakata S."/>
            <person name="Ichikawa N."/>
            <person name="Ohji S."/>
            <person name="Yamazoe A."/>
            <person name="Fujita N."/>
        </authorList>
    </citation>
    <scope>NUCLEOTIDE SEQUENCE [LARGE SCALE GENOMIC DNA]</scope>
    <source>
        <strain evidence="8 9">NBRC 102218</strain>
    </source>
</reference>
<dbReference type="AlphaFoldDB" id="U3CTJ3"/>
<dbReference type="GO" id="GO:0005886">
    <property type="term" value="C:plasma membrane"/>
    <property type="evidence" value="ECO:0007669"/>
    <property type="project" value="UniProtKB-SubCell"/>
</dbReference>
<gene>
    <name evidence="8" type="primary">smp</name>
    <name evidence="8" type="ORF">VEZ01S_47_00080</name>
</gene>
<proteinExistence type="inferred from homology"/>
<keyword evidence="5 7" id="KW-1133">Transmembrane helix</keyword>
<evidence type="ECO:0000256" key="5">
    <source>
        <dbReference type="ARBA" id="ARBA00022989"/>
    </source>
</evidence>
<evidence type="ECO:0000256" key="1">
    <source>
        <dbReference type="ARBA" id="ARBA00004236"/>
    </source>
</evidence>
<comment type="similarity">
    <text evidence="2">Belongs to the Smp family.</text>
</comment>